<dbReference type="AlphaFoldDB" id="A0A815XYS4"/>
<proteinExistence type="predicted"/>
<dbReference type="EMBL" id="CAJNOM010005745">
    <property type="protein sequence ID" value="CAF1665860.1"/>
    <property type="molecule type" value="Genomic_DNA"/>
</dbReference>
<comment type="caution">
    <text evidence="1">The sequence shown here is derived from an EMBL/GenBank/DDBJ whole genome shotgun (WGS) entry which is preliminary data.</text>
</comment>
<evidence type="ECO:0000313" key="2">
    <source>
        <dbReference type="EMBL" id="CAF1665860.1"/>
    </source>
</evidence>
<name>A0A815XYS4_9BILA</name>
<keyword evidence="3" id="KW-1185">Reference proteome</keyword>
<dbReference type="Proteomes" id="UP000663877">
    <property type="component" value="Unassembled WGS sequence"/>
</dbReference>
<dbReference type="OrthoDB" id="48317at2759"/>
<evidence type="ECO:0000313" key="4">
    <source>
        <dbReference type="Proteomes" id="UP000663877"/>
    </source>
</evidence>
<evidence type="ECO:0000313" key="1">
    <source>
        <dbReference type="EMBL" id="CAF1563792.1"/>
    </source>
</evidence>
<feature type="non-terminal residue" evidence="1">
    <location>
        <position position="1"/>
    </location>
</feature>
<organism evidence="1 4">
    <name type="scientific">Adineta steineri</name>
    <dbReference type="NCBI Taxonomy" id="433720"/>
    <lineage>
        <taxon>Eukaryota</taxon>
        <taxon>Metazoa</taxon>
        <taxon>Spiralia</taxon>
        <taxon>Gnathifera</taxon>
        <taxon>Rotifera</taxon>
        <taxon>Eurotatoria</taxon>
        <taxon>Bdelloidea</taxon>
        <taxon>Adinetida</taxon>
        <taxon>Adinetidae</taxon>
        <taxon>Adineta</taxon>
    </lineage>
</organism>
<accession>A0A815XYS4</accession>
<sequence length="50" mass="5744">KFIETNKVKPLIDTVFDWRKDGVEALYSLYEKSKSGKAQGKLILKIADEE</sequence>
<evidence type="ECO:0008006" key="5">
    <source>
        <dbReference type="Google" id="ProtNLM"/>
    </source>
</evidence>
<dbReference type="Proteomes" id="UP000663832">
    <property type="component" value="Unassembled WGS sequence"/>
</dbReference>
<dbReference type="EMBL" id="CAJNOI010005340">
    <property type="protein sequence ID" value="CAF1563792.1"/>
    <property type="molecule type" value="Genomic_DNA"/>
</dbReference>
<evidence type="ECO:0000313" key="3">
    <source>
        <dbReference type="Proteomes" id="UP000663832"/>
    </source>
</evidence>
<gene>
    <name evidence="1" type="ORF">BJG266_LOCUS47171</name>
    <name evidence="2" type="ORF">QVE165_LOCUS64207</name>
</gene>
<protein>
    <recommendedName>
        <fullName evidence="5">NADP-dependent oxidoreductase</fullName>
    </recommendedName>
</protein>
<reference evidence="1" key="1">
    <citation type="submission" date="2021-02" db="EMBL/GenBank/DDBJ databases">
        <authorList>
            <person name="Nowell W R."/>
        </authorList>
    </citation>
    <scope>NUCLEOTIDE SEQUENCE</scope>
</reference>